<dbReference type="GO" id="GO:0008299">
    <property type="term" value="P:isoprenoid biosynthetic process"/>
    <property type="evidence" value="ECO:0007669"/>
    <property type="project" value="UniProtKB-UniRule"/>
</dbReference>
<keyword evidence="7 10" id="KW-0472">Membrane</keyword>
<evidence type="ECO:0000256" key="10">
    <source>
        <dbReference type="HAMAP-Rule" id="MF_03189"/>
    </source>
</evidence>
<dbReference type="HAMAP" id="MF_01635">
    <property type="entry name" value="UbiA"/>
    <property type="match status" value="1"/>
</dbReference>
<reference evidence="11" key="1">
    <citation type="journal article" date="2021" name="Open Biol.">
        <title>Shared evolutionary footprints suggest mitochondrial oxidative damage underlies multiple complex I losses in fungi.</title>
        <authorList>
            <person name="Schikora-Tamarit M.A."/>
            <person name="Marcet-Houben M."/>
            <person name="Nosek J."/>
            <person name="Gabaldon T."/>
        </authorList>
    </citation>
    <scope>NUCLEOTIDE SEQUENCE</scope>
    <source>
        <strain evidence="11">CBS6075</strain>
    </source>
</reference>
<dbReference type="Gene3D" id="1.20.120.1780">
    <property type="entry name" value="UbiA prenyltransferase"/>
    <property type="match status" value="1"/>
</dbReference>
<dbReference type="InterPro" id="IPR000537">
    <property type="entry name" value="UbiA_prenyltransferase"/>
</dbReference>
<comment type="subcellular location">
    <subcellularLocation>
        <location evidence="2 10">Mitochondrion inner membrane</location>
        <topology evidence="2 10">Multi-pass membrane protein</topology>
        <orientation evidence="2 10">Matrix side</orientation>
    </subcellularLocation>
</comment>
<dbReference type="InterPro" id="IPR044878">
    <property type="entry name" value="UbiA_sf"/>
</dbReference>
<dbReference type="Proteomes" id="UP000769157">
    <property type="component" value="Unassembled WGS sequence"/>
</dbReference>
<dbReference type="EMBL" id="JAEUBE010000158">
    <property type="protein sequence ID" value="KAH3668080.1"/>
    <property type="molecule type" value="Genomic_DNA"/>
</dbReference>
<evidence type="ECO:0000256" key="6">
    <source>
        <dbReference type="ARBA" id="ARBA00022989"/>
    </source>
</evidence>
<comment type="pathway">
    <text evidence="10">Cofactor biosynthesis; ubiquinone biosynthesis.</text>
</comment>
<keyword evidence="10" id="KW-0496">Mitochondrion</keyword>
<name>A0A9P8PAN3_9ASCO</name>
<keyword evidence="12" id="KW-1185">Reference proteome</keyword>
<feature type="transmembrane region" description="Helical" evidence="10">
    <location>
        <begin position="162"/>
        <end position="180"/>
    </location>
</feature>
<dbReference type="GO" id="GO:0006744">
    <property type="term" value="P:ubiquinone biosynthetic process"/>
    <property type="evidence" value="ECO:0007669"/>
    <property type="project" value="UniProtKB-UniRule"/>
</dbReference>
<dbReference type="PANTHER" id="PTHR11048:SF28">
    <property type="entry name" value="4-HYDROXYBENZOATE POLYPRENYLTRANSFERASE, MITOCHONDRIAL"/>
    <property type="match status" value="1"/>
</dbReference>
<keyword evidence="6 10" id="KW-1133">Transmembrane helix</keyword>
<proteinExistence type="inferred from homology"/>
<dbReference type="EC" id="2.5.1.39" evidence="10"/>
<feature type="transmembrane region" description="Helical" evidence="10">
    <location>
        <begin position="258"/>
        <end position="275"/>
    </location>
</feature>
<keyword evidence="10" id="KW-0999">Mitochondrion inner membrane</keyword>
<sequence>MDDQQNTQICGIAEEDSECFGKGVSQKSGFHGVGIDQTLEIDKQIVLDGDLVGIGHKWEPGIQNLENEKLDVRRKLGVRSEQIQTLLPAVWRILDLGNEVKRLLLELGVCRGARRDVHSLQNLLVHSREERLAGLGILTKFPPKLIPYMELMRIEKPIGTKLLLSPCMWAITMAAYMTSAPLASTAYMMSVFAVGAFVMRGAGCTINDLLDRDLDNKVARTMERPITSGRVSTKQAIVFLGGQLAVGLAVLLQLPADCFLLGASSLAIVGTYPLFKRFTYYPQVALSLCFNWGALLGFPAMGVWNWPVMIPLYLSGFFWCMHYDTIYAHQDKKFDIDAGIKSTALAWGDKSKTIFKGLTAAQMGCYTLSGVLAGMGPGFYFGAAYGAYRLVRMIQLVDLNNPKDCGYWFRENINTGHVFWLGIFVDYCLRLLGYL</sequence>
<dbReference type="InterPro" id="IPR030470">
    <property type="entry name" value="UbiA_prenylTrfase_CS"/>
</dbReference>
<keyword evidence="10" id="KW-0414">Isoprene biosynthesis</keyword>
<accession>A0A9P8PAN3</accession>
<evidence type="ECO:0000256" key="8">
    <source>
        <dbReference type="ARBA" id="ARBA00052313"/>
    </source>
</evidence>
<dbReference type="InterPro" id="IPR039653">
    <property type="entry name" value="Prenyltransferase"/>
</dbReference>
<dbReference type="PROSITE" id="PS00943">
    <property type="entry name" value="UBIA"/>
    <property type="match status" value="1"/>
</dbReference>
<dbReference type="NCBIfam" id="TIGR01474">
    <property type="entry name" value="ubiA_proteo"/>
    <property type="match status" value="1"/>
</dbReference>
<evidence type="ECO:0000256" key="3">
    <source>
        <dbReference type="ARBA" id="ARBA00005985"/>
    </source>
</evidence>
<organism evidence="11 12">
    <name type="scientific">Ogataea philodendri</name>
    <dbReference type="NCBI Taxonomy" id="1378263"/>
    <lineage>
        <taxon>Eukaryota</taxon>
        <taxon>Fungi</taxon>
        <taxon>Dikarya</taxon>
        <taxon>Ascomycota</taxon>
        <taxon>Saccharomycotina</taxon>
        <taxon>Pichiomycetes</taxon>
        <taxon>Pichiales</taxon>
        <taxon>Pichiaceae</taxon>
        <taxon>Ogataea</taxon>
    </lineage>
</organism>
<dbReference type="OrthoDB" id="18170at2759"/>
<keyword evidence="10" id="KW-0831">Ubiquinone biosynthesis</keyword>
<evidence type="ECO:0000256" key="4">
    <source>
        <dbReference type="ARBA" id="ARBA00022679"/>
    </source>
</evidence>
<evidence type="ECO:0000256" key="9">
    <source>
        <dbReference type="ARBA" id="ARBA00058997"/>
    </source>
</evidence>
<evidence type="ECO:0000256" key="2">
    <source>
        <dbReference type="ARBA" id="ARBA00004292"/>
    </source>
</evidence>
<evidence type="ECO:0000313" key="11">
    <source>
        <dbReference type="EMBL" id="KAH3668080.1"/>
    </source>
</evidence>
<feature type="transmembrane region" description="Helical" evidence="10">
    <location>
        <begin position="186"/>
        <end position="210"/>
    </location>
</feature>
<dbReference type="Gene3D" id="1.10.357.140">
    <property type="entry name" value="UbiA prenyltransferase"/>
    <property type="match status" value="1"/>
</dbReference>
<feature type="transmembrane region" description="Helical" evidence="10">
    <location>
        <begin position="231"/>
        <end position="252"/>
    </location>
</feature>
<keyword evidence="5 10" id="KW-0812">Transmembrane</keyword>
<evidence type="ECO:0000256" key="7">
    <source>
        <dbReference type="ARBA" id="ARBA00023136"/>
    </source>
</evidence>
<protein>
    <recommendedName>
        <fullName evidence="10">4-hydroxybenzoate polyprenyltransferase, mitochondrial</fullName>
        <shortName evidence="10">4-HB polyprenyltransferase</shortName>
        <ecNumber evidence="10">2.5.1.39</ecNumber>
    </recommendedName>
    <alternativeName>
        <fullName evidence="10">4-hydroxybenzoate hexaprenyltransferase</fullName>
    </alternativeName>
    <alternativeName>
        <fullName evidence="10">Para-hydroxybenzoate--polyprenyltransferase</fullName>
        <shortName evidence="10">PHB:PPT</shortName>
        <shortName evidence="10">PHB:polyprenyltransferase</shortName>
    </alternativeName>
</protein>
<dbReference type="AlphaFoldDB" id="A0A9P8PAN3"/>
<comment type="catalytic activity">
    <reaction evidence="8 10">
        <text>an all-trans-polyprenyl diphosphate + 4-hydroxybenzoate = a 4-hydroxy-3-(all-trans-polyprenyl)benzoate + diphosphate</text>
        <dbReference type="Rhea" id="RHEA:44504"/>
        <dbReference type="Rhea" id="RHEA-COMP:9514"/>
        <dbReference type="Rhea" id="RHEA-COMP:9564"/>
        <dbReference type="ChEBI" id="CHEBI:17879"/>
        <dbReference type="ChEBI" id="CHEBI:33019"/>
        <dbReference type="ChEBI" id="CHEBI:58914"/>
        <dbReference type="ChEBI" id="CHEBI:78396"/>
        <dbReference type="EC" id="2.5.1.39"/>
    </reaction>
</comment>
<comment type="function">
    <text evidence="9 10">Catalyzes the prenylation of para-hydroxybenzoate (PHB) with an all-trans polyprenyl group. Mediates the second step in the final reaction sequence of coenzyme Q (CoQ) biosynthesis, which is the condensation of the polyisoprenoid side chain with PHB, generating the first membrane-bound Q intermediate.</text>
</comment>
<dbReference type="FunFam" id="1.10.357.140:FF:000003">
    <property type="entry name" value="4-hydroxybenzoate polyprenyltransferase, mitochondrial"/>
    <property type="match status" value="1"/>
</dbReference>
<reference evidence="11" key="2">
    <citation type="submission" date="2021-01" db="EMBL/GenBank/DDBJ databases">
        <authorList>
            <person name="Schikora-Tamarit M.A."/>
        </authorList>
    </citation>
    <scope>NUCLEOTIDE SEQUENCE</scope>
    <source>
        <strain evidence="11">CBS6075</strain>
    </source>
</reference>
<dbReference type="FunFam" id="1.20.120.1780:FF:000001">
    <property type="entry name" value="4-hydroxybenzoate octaprenyltransferase"/>
    <property type="match status" value="1"/>
</dbReference>
<dbReference type="GO" id="GO:0005743">
    <property type="term" value="C:mitochondrial inner membrane"/>
    <property type="evidence" value="ECO:0007669"/>
    <property type="project" value="UniProtKB-SubCell"/>
</dbReference>
<comment type="similarity">
    <text evidence="3 10">Belongs to the UbiA prenyltransferase family.</text>
</comment>
<comment type="cofactor">
    <cofactor evidence="1 10">
        <name>Mg(2+)</name>
        <dbReference type="ChEBI" id="CHEBI:18420"/>
    </cofactor>
</comment>
<dbReference type="GO" id="GO:0008412">
    <property type="term" value="F:4-hydroxybenzoate polyprenyltransferase activity"/>
    <property type="evidence" value="ECO:0007669"/>
    <property type="project" value="UniProtKB-EC"/>
</dbReference>
<dbReference type="PANTHER" id="PTHR11048">
    <property type="entry name" value="PRENYLTRANSFERASES"/>
    <property type="match status" value="1"/>
</dbReference>
<keyword evidence="4 10" id="KW-0808">Transferase</keyword>
<dbReference type="InterPro" id="IPR006370">
    <property type="entry name" value="HB_polyprenyltransferase-like"/>
</dbReference>
<dbReference type="CDD" id="cd13959">
    <property type="entry name" value="PT_UbiA_COQ2"/>
    <property type="match status" value="1"/>
</dbReference>
<gene>
    <name evidence="10" type="primary">COQ2</name>
    <name evidence="11" type="ORF">OGAPHI_001834</name>
</gene>
<evidence type="ECO:0000256" key="1">
    <source>
        <dbReference type="ARBA" id="ARBA00001946"/>
    </source>
</evidence>
<evidence type="ECO:0000313" key="12">
    <source>
        <dbReference type="Proteomes" id="UP000769157"/>
    </source>
</evidence>
<comment type="caution">
    <text evidence="11">The sequence shown here is derived from an EMBL/GenBank/DDBJ whole genome shotgun (WGS) entry which is preliminary data.</text>
</comment>
<dbReference type="Pfam" id="PF01040">
    <property type="entry name" value="UbiA"/>
    <property type="match status" value="1"/>
</dbReference>
<evidence type="ECO:0000256" key="5">
    <source>
        <dbReference type="ARBA" id="ARBA00022692"/>
    </source>
</evidence>